<accession>A0A2M4AMQ8</accession>
<evidence type="ECO:0000256" key="3">
    <source>
        <dbReference type="ARBA" id="ARBA00022692"/>
    </source>
</evidence>
<evidence type="ECO:0000256" key="1">
    <source>
        <dbReference type="ARBA" id="ARBA00004141"/>
    </source>
</evidence>
<reference evidence="7" key="1">
    <citation type="submission" date="2018-01" db="EMBL/GenBank/DDBJ databases">
        <title>An insight into the sialome of Amazonian anophelines.</title>
        <authorList>
            <person name="Ribeiro J.M."/>
            <person name="Scarpassa V."/>
            <person name="Calvo E."/>
        </authorList>
    </citation>
    <scope>NUCLEOTIDE SEQUENCE</scope>
    <source>
        <tissue evidence="7">Salivary glands</tissue>
    </source>
</reference>
<dbReference type="InterPro" id="IPR007262">
    <property type="entry name" value="Vps55/LEPROT"/>
</dbReference>
<name>A0A2M4AMQ8_9DIPT</name>
<feature type="transmembrane region" description="Helical" evidence="6">
    <location>
        <begin position="31"/>
        <end position="51"/>
    </location>
</feature>
<protein>
    <submittedName>
        <fullName evidence="7">Putative vacuolar protein sorting 55</fullName>
    </submittedName>
</protein>
<evidence type="ECO:0000256" key="5">
    <source>
        <dbReference type="ARBA" id="ARBA00023136"/>
    </source>
</evidence>
<dbReference type="GO" id="GO:0032511">
    <property type="term" value="P:late endosome to vacuole transport via multivesicular body sorting pathway"/>
    <property type="evidence" value="ECO:0007669"/>
    <property type="project" value="TreeGrafter"/>
</dbReference>
<dbReference type="GO" id="GO:0005768">
    <property type="term" value="C:endosome"/>
    <property type="evidence" value="ECO:0007669"/>
    <property type="project" value="TreeGrafter"/>
</dbReference>
<organism evidence="7">
    <name type="scientific">Anopheles triannulatus</name>
    <dbReference type="NCBI Taxonomy" id="58253"/>
    <lineage>
        <taxon>Eukaryota</taxon>
        <taxon>Metazoa</taxon>
        <taxon>Ecdysozoa</taxon>
        <taxon>Arthropoda</taxon>
        <taxon>Hexapoda</taxon>
        <taxon>Insecta</taxon>
        <taxon>Pterygota</taxon>
        <taxon>Neoptera</taxon>
        <taxon>Endopterygota</taxon>
        <taxon>Diptera</taxon>
        <taxon>Nematocera</taxon>
        <taxon>Culicoidea</taxon>
        <taxon>Culicidae</taxon>
        <taxon>Anophelinae</taxon>
        <taxon>Anopheles</taxon>
    </lineage>
</organism>
<evidence type="ECO:0000256" key="4">
    <source>
        <dbReference type="ARBA" id="ARBA00022989"/>
    </source>
</evidence>
<sequence length="125" mass="13562">MAESLKVIVMLAMLGSISMTLIICACATYNLWWPFFVVLFYLICPLPTLIAKRGQDVDADGVRAPNAMFATIGIILSSFALPIVMARAGVIQWGASVLTLAGNAVAYLTILAYFYGFDSSESNLW</sequence>
<keyword evidence="4 6" id="KW-1133">Transmembrane helix</keyword>
<dbReference type="EMBL" id="GGFK01008752">
    <property type="protein sequence ID" value="MBW42073.1"/>
    <property type="molecule type" value="Transcribed_RNA"/>
</dbReference>
<keyword evidence="3 6" id="KW-0812">Transmembrane</keyword>
<dbReference type="GO" id="GO:0016020">
    <property type="term" value="C:membrane"/>
    <property type="evidence" value="ECO:0007669"/>
    <property type="project" value="UniProtKB-SubCell"/>
</dbReference>
<dbReference type="PROSITE" id="PS51257">
    <property type="entry name" value="PROKAR_LIPOPROTEIN"/>
    <property type="match status" value="1"/>
</dbReference>
<comment type="similarity">
    <text evidence="2">Belongs to the OB-RGRP/VPS55 family.</text>
</comment>
<feature type="transmembrane region" description="Helical" evidence="6">
    <location>
        <begin position="63"/>
        <end position="84"/>
    </location>
</feature>
<comment type="subcellular location">
    <subcellularLocation>
        <location evidence="1">Membrane</location>
        <topology evidence="1">Multi-pass membrane protein</topology>
    </subcellularLocation>
</comment>
<evidence type="ECO:0000256" key="2">
    <source>
        <dbReference type="ARBA" id="ARBA00005645"/>
    </source>
</evidence>
<feature type="transmembrane region" description="Helical" evidence="6">
    <location>
        <begin position="7"/>
        <end position="25"/>
    </location>
</feature>
<evidence type="ECO:0000313" key="7">
    <source>
        <dbReference type="EMBL" id="MBW42073.1"/>
    </source>
</evidence>
<dbReference type="PANTHER" id="PTHR12050">
    <property type="entry name" value="LEPTIN RECEPTOR-RELATED"/>
    <property type="match status" value="1"/>
</dbReference>
<dbReference type="AlphaFoldDB" id="A0A2M4AMQ8"/>
<feature type="transmembrane region" description="Helical" evidence="6">
    <location>
        <begin position="90"/>
        <end position="115"/>
    </location>
</feature>
<dbReference type="Pfam" id="PF04133">
    <property type="entry name" value="Vps55"/>
    <property type="match status" value="1"/>
</dbReference>
<proteinExistence type="inferred from homology"/>
<evidence type="ECO:0000256" key="6">
    <source>
        <dbReference type="SAM" id="Phobius"/>
    </source>
</evidence>
<keyword evidence="5 6" id="KW-0472">Membrane</keyword>
<dbReference type="PANTHER" id="PTHR12050:SF0">
    <property type="entry name" value="RH04491P"/>
    <property type="match status" value="1"/>
</dbReference>